<keyword evidence="3" id="KW-0274">FAD</keyword>
<keyword evidence="7" id="KW-1185">Reference proteome</keyword>
<feature type="binding site" evidence="3">
    <location>
        <begin position="84"/>
        <end position="90"/>
    </location>
    <ligand>
        <name>FAD</name>
        <dbReference type="ChEBI" id="CHEBI:57692"/>
    </ligand>
</feature>
<dbReference type="Pfam" id="PF01565">
    <property type="entry name" value="FAD_binding_4"/>
    <property type="match status" value="1"/>
</dbReference>
<evidence type="ECO:0000313" key="7">
    <source>
        <dbReference type="Proteomes" id="UP000199681"/>
    </source>
</evidence>
<evidence type="ECO:0000313" key="5">
    <source>
        <dbReference type="EMBL" id="SFH58389.1"/>
    </source>
</evidence>
<dbReference type="EMBL" id="FOPW01000008">
    <property type="protein sequence ID" value="SFH58389.1"/>
    <property type="molecule type" value="Genomic_DNA"/>
</dbReference>
<dbReference type="InterPro" id="IPR016167">
    <property type="entry name" value="FAD-bd_PCMH_sub1"/>
</dbReference>
<dbReference type="AlphaFoldDB" id="A0A1I3B8T8"/>
<feature type="domain" description="FAD linked oxidase N-terminal" evidence="4">
    <location>
        <begin position="56"/>
        <end position="95"/>
    </location>
</feature>
<dbReference type="InterPro" id="IPR036318">
    <property type="entry name" value="FAD-bd_PCMH-like_sf"/>
</dbReference>
<dbReference type="GO" id="GO:0008609">
    <property type="term" value="F:alkylglycerone-phosphate synthase activity"/>
    <property type="evidence" value="ECO:0007669"/>
    <property type="project" value="InterPro"/>
</dbReference>
<accession>A0A1I3B8T8</accession>
<reference evidence="5 7" key="1">
    <citation type="submission" date="2016-10" db="EMBL/GenBank/DDBJ databases">
        <authorList>
            <person name="Varghese N."/>
            <person name="Submissions S."/>
        </authorList>
    </citation>
    <scope>NUCLEOTIDE SEQUENCE [LARGE SCALE GENOMIC DNA]</scope>
    <source>
        <strain evidence="5 7">GMCC 1.11211</strain>
    </source>
</reference>
<dbReference type="SUPFAM" id="SSF56176">
    <property type="entry name" value="FAD-binding/transporter-associated domain-like"/>
    <property type="match status" value="1"/>
</dbReference>
<dbReference type="EMBL" id="SOFE01000022">
    <property type="protein sequence ID" value="TFB83397.1"/>
    <property type="molecule type" value="Genomic_DNA"/>
</dbReference>
<keyword evidence="2" id="KW-0560">Oxidoreductase</keyword>
<reference evidence="6 8" key="2">
    <citation type="submission" date="2019-03" db="EMBL/GenBank/DDBJ databases">
        <title>Genomics of glacier-inhabiting Cryobacterium strains.</title>
        <authorList>
            <person name="Liu Q."/>
            <person name="Xin Y.-H."/>
        </authorList>
    </citation>
    <scope>NUCLEOTIDE SEQUENCE [LARGE SCALE GENOMIC DNA]</scope>
    <source>
        <strain evidence="6 8">Hh34</strain>
    </source>
</reference>
<evidence type="ECO:0000256" key="3">
    <source>
        <dbReference type="PIRSR" id="PIRSR625650-3"/>
    </source>
</evidence>
<dbReference type="PANTHER" id="PTHR46568">
    <property type="entry name" value="ALKYLDIHYDROXYACETONEPHOSPHATE SYNTHASE, PEROXISOMAL"/>
    <property type="match status" value="1"/>
</dbReference>
<keyword evidence="3" id="KW-0285">Flavoprotein</keyword>
<gene>
    <name evidence="6" type="ORF">E3O11_11215</name>
    <name evidence="5" type="ORF">SAMN05216274_108170</name>
</gene>
<comment type="caution">
    <text evidence="6">The sequence shown here is derived from an EMBL/GenBank/DDBJ whole genome shotgun (WGS) entry which is preliminary data.</text>
</comment>
<dbReference type="GO" id="GO:0008610">
    <property type="term" value="P:lipid biosynthetic process"/>
    <property type="evidence" value="ECO:0007669"/>
    <property type="project" value="InterPro"/>
</dbReference>
<name>A0A1I3B8T8_9MICO</name>
<dbReference type="GO" id="GO:0050660">
    <property type="term" value="F:flavin adenine dinucleotide binding"/>
    <property type="evidence" value="ECO:0007669"/>
    <property type="project" value="InterPro"/>
</dbReference>
<comment type="similarity">
    <text evidence="1">Belongs to the FAD-binding oxidoreductase/transferase type 4 family.</text>
</comment>
<evidence type="ECO:0000313" key="8">
    <source>
        <dbReference type="Proteomes" id="UP000297963"/>
    </source>
</evidence>
<evidence type="ECO:0000259" key="4">
    <source>
        <dbReference type="Pfam" id="PF01565"/>
    </source>
</evidence>
<evidence type="ECO:0000256" key="2">
    <source>
        <dbReference type="ARBA" id="ARBA00023002"/>
    </source>
</evidence>
<evidence type="ECO:0000313" key="6">
    <source>
        <dbReference type="EMBL" id="TFB83397.1"/>
    </source>
</evidence>
<comment type="cofactor">
    <cofactor evidence="3">
        <name>FAD</name>
        <dbReference type="ChEBI" id="CHEBI:57692"/>
    </cofactor>
</comment>
<evidence type="ECO:0000256" key="1">
    <source>
        <dbReference type="ARBA" id="ARBA00008000"/>
    </source>
</evidence>
<proteinExistence type="inferred from homology"/>
<organism evidence="6 8">
    <name type="scientific">Cryobacterium levicorallinum</name>
    <dbReference type="NCBI Taxonomy" id="995038"/>
    <lineage>
        <taxon>Bacteria</taxon>
        <taxon>Bacillati</taxon>
        <taxon>Actinomycetota</taxon>
        <taxon>Actinomycetes</taxon>
        <taxon>Micrococcales</taxon>
        <taxon>Microbacteriaceae</taxon>
        <taxon>Cryobacterium</taxon>
    </lineage>
</organism>
<dbReference type="STRING" id="995038.SAMN05216274_108170"/>
<dbReference type="InterPro" id="IPR006094">
    <property type="entry name" value="Oxid_FAD_bind_N"/>
</dbReference>
<protein>
    <submittedName>
        <fullName evidence="5">Alkyldihydroxyacetonephosphate synthase</fullName>
    </submittedName>
    <submittedName>
        <fullName evidence="6">FAD-binding protein</fullName>
    </submittedName>
</protein>
<dbReference type="RefSeq" id="WP_092450100.1">
    <property type="nucleotide sequence ID" value="NZ_FOPW01000008.1"/>
</dbReference>
<sequence length="134" mass="13555">MRLPGSDLRGGFLPALLDIVGASNVTIDAEARVWNTGGKSTPDLIRLRSGDGHAAPDAIVTAGSHEQVVEIITLCSQHRIVLVPFGGGSSVVGGLGVVPVGRGNDFACQLGIPGDVGPGALNVIAPDRSEPGQT</sequence>
<dbReference type="GO" id="GO:0016491">
    <property type="term" value="F:oxidoreductase activity"/>
    <property type="evidence" value="ECO:0007669"/>
    <property type="project" value="UniProtKB-KW"/>
</dbReference>
<dbReference type="Proteomes" id="UP000199681">
    <property type="component" value="Unassembled WGS sequence"/>
</dbReference>
<dbReference type="Proteomes" id="UP000297963">
    <property type="component" value="Unassembled WGS sequence"/>
</dbReference>
<dbReference type="InterPro" id="IPR025650">
    <property type="entry name" value="Alkyl-DHAP_Synthase"/>
</dbReference>
<dbReference type="Gene3D" id="3.30.43.10">
    <property type="entry name" value="Uridine Diphospho-n-acetylenolpyruvylglucosamine Reductase, domain 2"/>
    <property type="match status" value="1"/>
</dbReference>
<dbReference type="PANTHER" id="PTHR46568:SF1">
    <property type="entry name" value="ALKYLDIHYDROXYACETONEPHOSPHATE SYNTHASE, PEROXISOMAL"/>
    <property type="match status" value="1"/>
</dbReference>